<reference evidence="2 3" key="1">
    <citation type="submission" date="2011-10" db="EMBL/GenBank/DDBJ databases">
        <title>Genome sequence of Gluconobacter morbifer G707, isolated from Drosophila gut.</title>
        <authorList>
            <person name="Lee W.-J."/>
            <person name="Kim E.-K."/>
        </authorList>
    </citation>
    <scope>NUCLEOTIDE SEQUENCE [LARGE SCALE GENOMIC DNA]</scope>
    <source>
        <strain evidence="2 3">G707</strain>
    </source>
</reference>
<feature type="region of interest" description="Disordered" evidence="1">
    <location>
        <begin position="732"/>
        <end position="886"/>
    </location>
</feature>
<proteinExistence type="predicted"/>
<name>G6XGN3_9PROT</name>
<accession>G6XGN3</accession>
<dbReference type="EMBL" id="AGQV01000001">
    <property type="protein sequence ID" value="EHH69341.1"/>
    <property type="molecule type" value="Genomic_DNA"/>
</dbReference>
<feature type="compositionally biased region" description="Acidic residues" evidence="1">
    <location>
        <begin position="818"/>
        <end position="832"/>
    </location>
</feature>
<evidence type="ECO:0000313" key="2">
    <source>
        <dbReference type="EMBL" id="EHH69341.1"/>
    </source>
</evidence>
<dbReference type="OrthoDB" id="8477685at2"/>
<feature type="compositionally biased region" description="Gly residues" evidence="1">
    <location>
        <begin position="782"/>
        <end position="792"/>
    </location>
</feature>
<dbReference type="InterPro" id="IPR012683">
    <property type="entry name" value="CHP02302_TM"/>
</dbReference>
<feature type="compositionally biased region" description="Basic and acidic residues" evidence="1">
    <location>
        <begin position="737"/>
        <end position="759"/>
    </location>
</feature>
<sequence>MADPRNATARLATIRQRARRVIWWERAWQPFRWPLLMVAFYVLASLARLPQSLPDWLHALAEIAVLGTALWLTIRGIRQITPATTVQADRRIERDSHLAFQPLLSLTDRPAYAGMGEQSTIWTRHVERVAAGLGPLRVGFPRPAMGTPEKAAVAAVPLVLITAIVLSGVHTPSRLHAGFLPGVDDDSIPLPTLQAWIDRPGYAPGAPVFLSAHGQNGTIRVPQGAILNATITGARGRPVLHGVSSAKRSRLDAQSWNEHALLEQSGLVSLMVRGRTLGSWTITVEPDLPPTVTWDGRPGPEKDDWRTGLPWKVHQTYGVSSLEAEITLPGLYRGRVLTVPIPLDGQPKDAHGLARPDLSSDPFAGMEVEGRLHAKSVSGHESRSAAVRFRLGTRRFSDPLARALVSLRRRLMLGQEHTSQAADELTLLTQTTNVPAILAPMGLMIASLQKDAPEGAEVAVPGQLWALALYQDDLKRDGPEIADAAAEVRAAQQSVQQQLDHMRDLGDKGHSLPEQEELQRRTKALKDALNRRMQLLFQRAAASGIVMPQSGSSSAEPWSDAMRRLQSDAEQGHGDEALRRLQQMEDMAEHMRQATPEDLKALAAQMKAQAEAQAQRAALHDLVHRETMLLDHTQARLSAARKAAMPPGEQMDSHGDVSQMSTADLLRQLGMQPPPGMDQHAADAAPPPPVDPATVNSPAQSDQRRADHALQRALQRVNDILSRRVKDLTGKPATAFDKARDDMKTARQTLADRQDDKAQTAEQKVLADLAEAGKQARQNQKSGGGSGSGQSGGLSFIPSMGSGGSGHQQHGAKGQDGDNGDQPEAGDEDGDDDTQKDQDPLGRKLGEGQNGKDSDAHIPDKSARDRARDIERELRRRASDRTRPQGELDYLERLLKSF</sequence>
<organism evidence="2 3">
    <name type="scientific">Gluconobacter morbifer G707</name>
    <dbReference type="NCBI Taxonomy" id="1088869"/>
    <lineage>
        <taxon>Bacteria</taxon>
        <taxon>Pseudomonadati</taxon>
        <taxon>Pseudomonadota</taxon>
        <taxon>Alphaproteobacteria</taxon>
        <taxon>Acetobacterales</taxon>
        <taxon>Acetobacteraceae</taxon>
        <taxon>Gluconobacter</taxon>
    </lineage>
</organism>
<dbReference type="PATRIC" id="fig|1088869.3.peg.657"/>
<protein>
    <recommendedName>
        <fullName evidence="4">DUF4175 domain-containing protein</fullName>
    </recommendedName>
</protein>
<keyword evidence="3" id="KW-1185">Reference proteome</keyword>
<dbReference type="RefSeq" id="WP_008850798.1">
    <property type="nucleotide sequence ID" value="NZ_AGQV01000001.1"/>
</dbReference>
<feature type="compositionally biased region" description="Basic and acidic residues" evidence="1">
    <location>
        <begin position="833"/>
        <end position="886"/>
    </location>
</feature>
<gene>
    <name evidence="2" type="ORF">GMO_06480</name>
</gene>
<dbReference type="Pfam" id="PF13779">
    <property type="entry name" value="DUF4175"/>
    <property type="match status" value="1"/>
</dbReference>
<dbReference type="Proteomes" id="UP000004949">
    <property type="component" value="Unassembled WGS sequence"/>
</dbReference>
<comment type="caution">
    <text evidence="2">The sequence shown here is derived from an EMBL/GenBank/DDBJ whole genome shotgun (WGS) entry which is preliminary data.</text>
</comment>
<evidence type="ECO:0008006" key="4">
    <source>
        <dbReference type="Google" id="ProtNLM"/>
    </source>
</evidence>
<feature type="region of interest" description="Disordered" evidence="1">
    <location>
        <begin position="668"/>
        <end position="708"/>
    </location>
</feature>
<dbReference type="AlphaFoldDB" id="G6XGN3"/>
<dbReference type="eggNOG" id="COG1842">
    <property type="taxonomic scope" value="Bacteria"/>
</dbReference>
<evidence type="ECO:0000313" key="3">
    <source>
        <dbReference type="Proteomes" id="UP000004949"/>
    </source>
</evidence>
<evidence type="ECO:0000256" key="1">
    <source>
        <dbReference type="SAM" id="MobiDB-lite"/>
    </source>
</evidence>
<dbReference type="STRING" id="1088869.GMO_06480"/>